<accession>A0ABT0ID35</accession>
<feature type="DNA-binding region" description="H-T-H motif" evidence="4">
    <location>
        <begin position="72"/>
        <end position="91"/>
    </location>
</feature>
<keyword evidence="7" id="KW-1185">Reference proteome</keyword>
<evidence type="ECO:0000313" key="6">
    <source>
        <dbReference type="EMBL" id="MCK8679215.1"/>
    </source>
</evidence>
<dbReference type="SUPFAM" id="SSF46689">
    <property type="entry name" value="Homeodomain-like"/>
    <property type="match status" value="1"/>
</dbReference>
<evidence type="ECO:0000256" key="1">
    <source>
        <dbReference type="ARBA" id="ARBA00023015"/>
    </source>
</evidence>
<comment type="caution">
    <text evidence="6">The sequence shown here is derived from an EMBL/GenBank/DDBJ whole genome shotgun (WGS) entry which is preliminary data.</text>
</comment>
<dbReference type="InterPro" id="IPR001647">
    <property type="entry name" value="HTH_TetR"/>
</dbReference>
<sequence>MASVSIMGRLLPYPKCRATQYGNVPFLETVRYQVGVGQVGRLTRAEQQQVTRERLLKAGRSVLQRRGFLAATVDEIAAEAGYTRGAVYKHFGGKEGLWQTVVDAHTEAHLQLLGETLDRAANRQDLIAALTPSTFAGDEAAAKWSTAAMEFMAAVTRHPEAAAASVAAQRLHEEQIGALLEKACRRLHIRPAMPLEQIVVVLGALGGSLSLRAAVDPATDAAAHAAGVMSIMFPEPN</sequence>
<dbReference type="Gene3D" id="1.10.357.10">
    <property type="entry name" value="Tetracycline Repressor, domain 2"/>
    <property type="match status" value="1"/>
</dbReference>
<dbReference type="InterPro" id="IPR009057">
    <property type="entry name" value="Homeodomain-like_sf"/>
</dbReference>
<organism evidence="6 7">
    <name type="scientific">Streptomyces lichenis</name>
    <dbReference type="NCBI Taxonomy" id="2306967"/>
    <lineage>
        <taxon>Bacteria</taxon>
        <taxon>Bacillati</taxon>
        <taxon>Actinomycetota</taxon>
        <taxon>Actinomycetes</taxon>
        <taxon>Kitasatosporales</taxon>
        <taxon>Streptomycetaceae</taxon>
        <taxon>Streptomyces</taxon>
    </lineage>
</organism>
<dbReference type="Proteomes" id="UP001522868">
    <property type="component" value="Unassembled WGS sequence"/>
</dbReference>
<dbReference type="PROSITE" id="PS50977">
    <property type="entry name" value="HTH_TETR_2"/>
    <property type="match status" value="1"/>
</dbReference>
<dbReference type="Pfam" id="PF00440">
    <property type="entry name" value="TetR_N"/>
    <property type="match status" value="1"/>
</dbReference>
<dbReference type="PANTHER" id="PTHR30055">
    <property type="entry name" value="HTH-TYPE TRANSCRIPTIONAL REGULATOR RUTR"/>
    <property type="match status" value="1"/>
</dbReference>
<protein>
    <submittedName>
        <fullName evidence="6">TetR/AcrR family transcriptional regulator</fullName>
    </submittedName>
</protein>
<dbReference type="RefSeq" id="WP_248634903.1">
    <property type="nucleotide sequence ID" value="NZ_JALPTH010000016.1"/>
</dbReference>
<proteinExistence type="predicted"/>
<keyword evidence="2 4" id="KW-0238">DNA-binding</keyword>
<reference evidence="6 7" key="1">
    <citation type="submission" date="2022-04" db="EMBL/GenBank/DDBJ databases">
        <title>Streptomyces sp. nov. LCR6-01 isolated from Lichen of Dirinaria sp.</title>
        <authorList>
            <person name="Kanchanasin P."/>
            <person name="Tanasupawat S."/>
            <person name="Phongsopitanun W."/>
        </authorList>
    </citation>
    <scope>NUCLEOTIDE SEQUENCE [LARGE SCALE GENOMIC DNA]</scope>
    <source>
        <strain evidence="6 7">LCR6-01</strain>
    </source>
</reference>
<evidence type="ECO:0000259" key="5">
    <source>
        <dbReference type="PROSITE" id="PS50977"/>
    </source>
</evidence>
<evidence type="ECO:0000256" key="2">
    <source>
        <dbReference type="ARBA" id="ARBA00023125"/>
    </source>
</evidence>
<dbReference type="PRINTS" id="PR00455">
    <property type="entry name" value="HTHTETR"/>
</dbReference>
<dbReference type="PANTHER" id="PTHR30055:SF234">
    <property type="entry name" value="HTH-TYPE TRANSCRIPTIONAL REGULATOR BETI"/>
    <property type="match status" value="1"/>
</dbReference>
<evidence type="ECO:0000313" key="7">
    <source>
        <dbReference type="Proteomes" id="UP001522868"/>
    </source>
</evidence>
<dbReference type="InterPro" id="IPR050109">
    <property type="entry name" value="HTH-type_TetR-like_transc_reg"/>
</dbReference>
<dbReference type="EMBL" id="JALPTH010000016">
    <property type="protein sequence ID" value="MCK8679215.1"/>
    <property type="molecule type" value="Genomic_DNA"/>
</dbReference>
<gene>
    <name evidence="6" type="ORF">M1O15_17815</name>
</gene>
<keyword evidence="3" id="KW-0804">Transcription</keyword>
<name>A0ABT0ID35_9ACTN</name>
<evidence type="ECO:0000256" key="4">
    <source>
        <dbReference type="PROSITE-ProRule" id="PRU00335"/>
    </source>
</evidence>
<feature type="domain" description="HTH tetR-type" evidence="5">
    <location>
        <begin position="49"/>
        <end position="109"/>
    </location>
</feature>
<keyword evidence="1" id="KW-0805">Transcription regulation</keyword>
<evidence type="ECO:0000256" key="3">
    <source>
        <dbReference type="ARBA" id="ARBA00023163"/>
    </source>
</evidence>